<proteinExistence type="inferred from homology"/>
<dbReference type="HAMAP" id="MF_00384">
    <property type="entry name" value="Homoser_kinase"/>
    <property type="match status" value="1"/>
</dbReference>
<evidence type="ECO:0000256" key="8">
    <source>
        <dbReference type="NCBIfam" id="TIGR00191"/>
    </source>
</evidence>
<comment type="function">
    <text evidence="7">Catalyzes the ATP-dependent phosphorylation of L-homoserine to L-homoserine phosphate.</text>
</comment>
<name>A0ABQ2ZYV2_9GAMM</name>
<dbReference type="InterPro" id="IPR036554">
    <property type="entry name" value="GHMP_kinase_C_sf"/>
</dbReference>
<dbReference type="PRINTS" id="PR00958">
    <property type="entry name" value="HOMSERKINASE"/>
</dbReference>
<dbReference type="InterPro" id="IPR020568">
    <property type="entry name" value="Ribosomal_Su5_D2-typ_SF"/>
</dbReference>
<comment type="subcellular location">
    <subcellularLocation>
        <location evidence="7">Cytoplasm</location>
    </subcellularLocation>
</comment>
<evidence type="ECO:0000256" key="7">
    <source>
        <dbReference type="HAMAP-Rule" id="MF_00384"/>
    </source>
</evidence>
<keyword evidence="3 7" id="KW-0791">Threonine biosynthesis</keyword>
<keyword evidence="6 7" id="KW-0067">ATP-binding</keyword>
<sequence length="331" mass="34224">MNSSLLLEPAMASPRRPQLPQVACAFAPASVGNVGVGFDLLGHSVAGAGDRAEVRRIDEPVVRIAAIRGCVTELPIDPRQNTAGMALLSLRKALGLQHGFELALHKGIALGSGMGGSAASCVAALVAANALLAQPLPRESLYGFALDGEAVASGSRHGDNLGSMLLGGLVLATHEHLLRIEVPATWHCALVHPHVVLETRKARAALAGHYELGEFVAQSTNLALVLAGCYRGDAALVREGLKDVLVEPRRAPLIPNFARVKQAALDHHALGSSISGAGPSVFGWYDNRADAEAASVAMQAAFAEAGLDSDAWVSPIDGPAAVLIPSLEAEA</sequence>
<dbReference type="PANTHER" id="PTHR20861:SF1">
    <property type="entry name" value="HOMOSERINE KINASE"/>
    <property type="match status" value="1"/>
</dbReference>
<evidence type="ECO:0000313" key="12">
    <source>
        <dbReference type="Proteomes" id="UP000621898"/>
    </source>
</evidence>
<dbReference type="Pfam" id="PF08544">
    <property type="entry name" value="GHMP_kinases_C"/>
    <property type="match status" value="1"/>
</dbReference>
<dbReference type="InterPro" id="IPR014721">
    <property type="entry name" value="Ribsml_uS5_D2-typ_fold_subgr"/>
</dbReference>
<dbReference type="RefSeq" id="WP_425503452.1">
    <property type="nucleotide sequence ID" value="NZ_BMXT01000002.1"/>
</dbReference>
<keyword evidence="5 7" id="KW-0418">Kinase</keyword>
<organism evidence="11 12">
    <name type="scientific">Rhodanobacter panaciterrae</name>
    <dbReference type="NCBI Taxonomy" id="490572"/>
    <lineage>
        <taxon>Bacteria</taxon>
        <taxon>Pseudomonadati</taxon>
        <taxon>Pseudomonadota</taxon>
        <taxon>Gammaproteobacteria</taxon>
        <taxon>Lysobacterales</taxon>
        <taxon>Rhodanobacteraceae</taxon>
        <taxon>Rhodanobacter</taxon>
    </lineage>
</organism>
<dbReference type="NCBIfam" id="NF002288">
    <property type="entry name" value="PRK01212.1-4"/>
    <property type="match status" value="1"/>
</dbReference>
<evidence type="ECO:0000256" key="2">
    <source>
        <dbReference type="ARBA" id="ARBA00022679"/>
    </source>
</evidence>
<keyword evidence="2 7" id="KW-0808">Transferase</keyword>
<evidence type="ECO:0000259" key="9">
    <source>
        <dbReference type="Pfam" id="PF00288"/>
    </source>
</evidence>
<dbReference type="InterPro" id="IPR000870">
    <property type="entry name" value="Homoserine_kinase"/>
</dbReference>
<dbReference type="PIRSF" id="PIRSF000676">
    <property type="entry name" value="Homoser_kin"/>
    <property type="match status" value="1"/>
</dbReference>
<comment type="pathway">
    <text evidence="7">Amino-acid biosynthesis; L-threonine biosynthesis; L-threonine from L-aspartate: step 4/5.</text>
</comment>
<dbReference type="InterPro" id="IPR013750">
    <property type="entry name" value="GHMP_kinase_C_dom"/>
</dbReference>
<dbReference type="EMBL" id="BMXT01000002">
    <property type="protein sequence ID" value="GGY29780.1"/>
    <property type="molecule type" value="Genomic_DNA"/>
</dbReference>
<feature type="binding site" evidence="7">
    <location>
        <begin position="109"/>
        <end position="119"/>
    </location>
    <ligand>
        <name>ATP</name>
        <dbReference type="ChEBI" id="CHEBI:30616"/>
    </ligand>
</feature>
<dbReference type="NCBIfam" id="TIGR00191">
    <property type="entry name" value="thrB"/>
    <property type="match status" value="1"/>
</dbReference>
<dbReference type="InterPro" id="IPR006204">
    <property type="entry name" value="GHMP_kinase_N_dom"/>
</dbReference>
<keyword evidence="7" id="KW-0963">Cytoplasm</keyword>
<gene>
    <name evidence="7 11" type="primary">thrB</name>
    <name evidence="11" type="ORF">GCM10008098_23990</name>
</gene>
<evidence type="ECO:0000256" key="4">
    <source>
        <dbReference type="ARBA" id="ARBA00022741"/>
    </source>
</evidence>
<keyword evidence="4 7" id="KW-0547">Nucleotide-binding</keyword>
<keyword evidence="1 7" id="KW-0028">Amino-acid biosynthesis</keyword>
<dbReference type="Proteomes" id="UP000621898">
    <property type="component" value="Unassembled WGS sequence"/>
</dbReference>
<accession>A0ABQ2ZYV2</accession>
<evidence type="ECO:0000256" key="5">
    <source>
        <dbReference type="ARBA" id="ARBA00022777"/>
    </source>
</evidence>
<evidence type="ECO:0000313" key="11">
    <source>
        <dbReference type="EMBL" id="GGY29780.1"/>
    </source>
</evidence>
<dbReference type="SUPFAM" id="SSF55060">
    <property type="entry name" value="GHMP Kinase, C-terminal domain"/>
    <property type="match status" value="1"/>
</dbReference>
<evidence type="ECO:0000256" key="6">
    <source>
        <dbReference type="ARBA" id="ARBA00022840"/>
    </source>
</evidence>
<evidence type="ECO:0000259" key="10">
    <source>
        <dbReference type="Pfam" id="PF08544"/>
    </source>
</evidence>
<comment type="similarity">
    <text evidence="7">Belongs to the GHMP kinase family. Homoserine kinase subfamily.</text>
</comment>
<keyword evidence="12" id="KW-1185">Reference proteome</keyword>
<evidence type="ECO:0000256" key="3">
    <source>
        <dbReference type="ARBA" id="ARBA00022697"/>
    </source>
</evidence>
<comment type="catalytic activity">
    <reaction evidence="7">
        <text>L-homoserine + ATP = O-phospho-L-homoserine + ADP + H(+)</text>
        <dbReference type="Rhea" id="RHEA:13985"/>
        <dbReference type="ChEBI" id="CHEBI:15378"/>
        <dbReference type="ChEBI" id="CHEBI:30616"/>
        <dbReference type="ChEBI" id="CHEBI:57476"/>
        <dbReference type="ChEBI" id="CHEBI:57590"/>
        <dbReference type="ChEBI" id="CHEBI:456216"/>
        <dbReference type="EC" id="2.7.1.39"/>
    </reaction>
</comment>
<dbReference type="Gene3D" id="3.30.230.10">
    <property type="match status" value="1"/>
</dbReference>
<feature type="domain" description="GHMP kinase C-terminal" evidence="10">
    <location>
        <begin position="227"/>
        <end position="303"/>
    </location>
</feature>
<feature type="domain" description="GHMP kinase N-terminal" evidence="9">
    <location>
        <begin position="85"/>
        <end position="168"/>
    </location>
</feature>
<protein>
    <recommendedName>
        <fullName evidence="7 8">Homoserine kinase</fullName>
        <shortName evidence="7">HK</shortName>
        <shortName evidence="7">HSK</shortName>
        <ecNumber evidence="7 8">2.7.1.39</ecNumber>
    </recommendedName>
</protein>
<evidence type="ECO:0000256" key="1">
    <source>
        <dbReference type="ARBA" id="ARBA00022605"/>
    </source>
</evidence>
<dbReference type="GO" id="GO:0016301">
    <property type="term" value="F:kinase activity"/>
    <property type="evidence" value="ECO:0007669"/>
    <property type="project" value="UniProtKB-KW"/>
</dbReference>
<comment type="caution">
    <text evidence="11">The sequence shown here is derived from an EMBL/GenBank/DDBJ whole genome shotgun (WGS) entry which is preliminary data.</text>
</comment>
<dbReference type="SUPFAM" id="SSF54211">
    <property type="entry name" value="Ribosomal protein S5 domain 2-like"/>
    <property type="match status" value="1"/>
</dbReference>
<reference evidence="12" key="1">
    <citation type="journal article" date="2019" name="Int. J. Syst. Evol. Microbiol.">
        <title>The Global Catalogue of Microorganisms (GCM) 10K type strain sequencing project: providing services to taxonomists for standard genome sequencing and annotation.</title>
        <authorList>
            <consortium name="The Broad Institute Genomics Platform"/>
            <consortium name="The Broad Institute Genome Sequencing Center for Infectious Disease"/>
            <person name="Wu L."/>
            <person name="Ma J."/>
        </authorList>
    </citation>
    <scope>NUCLEOTIDE SEQUENCE [LARGE SCALE GENOMIC DNA]</scope>
    <source>
        <strain evidence="12">KCTC 22232</strain>
    </source>
</reference>
<dbReference type="Gene3D" id="3.30.70.890">
    <property type="entry name" value="GHMP kinase, C-terminal domain"/>
    <property type="match status" value="1"/>
</dbReference>
<dbReference type="EC" id="2.7.1.39" evidence="7 8"/>
<dbReference type="PANTHER" id="PTHR20861">
    <property type="entry name" value="HOMOSERINE/4-DIPHOSPHOCYTIDYL-2-C-METHYL-D-ERYTHRITOL KINASE"/>
    <property type="match status" value="1"/>
</dbReference>
<dbReference type="Pfam" id="PF00288">
    <property type="entry name" value="GHMP_kinases_N"/>
    <property type="match status" value="1"/>
</dbReference>